<dbReference type="AlphaFoldDB" id="A0A2S7KKH4"/>
<feature type="domain" description="TonB C-terminal" evidence="2">
    <location>
        <begin position="183"/>
        <end position="242"/>
    </location>
</feature>
<dbReference type="InterPro" id="IPR037682">
    <property type="entry name" value="TonB_C"/>
</dbReference>
<keyword evidence="1" id="KW-1133">Transmembrane helix</keyword>
<dbReference type="RefSeq" id="WP_104811036.1">
    <property type="nucleotide sequence ID" value="NZ_MQUA01000014.1"/>
</dbReference>
<evidence type="ECO:0000256" key="1">
    <source>
        <dbReference type="SAM" id="Phobius"/>
    </source>
</evidence>
<evidence type="ECO:0000313" key="3">
    <source>
        <dbReference type="EMBL" id="PQB03101.1"/>
    </source>
</evidence>
<sequence>MKNLKKLPTKQLEKFSNIFTQLGLVVVLFIVYLTLEHKTEQKQFAVLDFDPPEIVVFQPDQIIQFTREVKDIPKPKIAAVFIPDEPIEKGNNDIIESIIDIPTKTIVQINPDDIIEIKEFVEDPIETVPFINIEFAPVFRGCEGLSKEDNKVCFDKKMKQFVQRNFNLELASEIGLQSGKYKIQTQFIIDNQGNVVDIKIRAPHLKLKNETLQLIEKLPKFTPGKQRDKPVKVKYTLPISFQVN</sequence>
<evidence type="ECO:0000259" key="2">
    <source>
        <dbReference type="Pfam" id="PF03544"/>
    </source>
</evidence>
<dbReference type="Gene3D" id="3.30.1150.10">
    <property type="match status" value="1"/>
</dbReference>
<organism evidence="3 4">
    <name type="scientific">Polaribacter filamentus</name>
    <dbReference type="NCBI Taxonomy" id="53483"/>
    <lineage>
        <taxon>Bacteria</taxon>
        <taxon>Pseudomonadati</taxon>
        <taxon>Bacteroidota</taxon>
        <taxon>Flavobacteriia</taxon>
        <taxon>Flavobacteriales</taxon>
        <taxon>Flavobacteriaceae</taxon>
    </lineage>
</organism>
<dbReference type="EMBL" id="MQUA01000014">
    <property type="protein sequence ID" value="PQB03101.1"/>
    <property type="molecule type" value="Genomic_DNA"/>
</dbReference>
<dbReference type="Pfam" id="PF03544">
    <property type="entry name" value="TonB_C"/>
    <property type="match status" value="1"/>
</dbReference>
<evidence type="ECO:0000313" key="4">
    <source>
        <dbReference type="Proteomes" id="UP000239522"/>
    </source>
</evidence>
<dbReference type="Proteomes" id="UP000239522">
    <property type="component" value="Unassembled WGS sequence"/>
</dbReference>
<feature type="transmembrane region" description="Helical" evidence="1">
    <location>
        <begin position="15"/>
        <end position="35"/>
    </location>
</feature>
<gene>
    <name evidence="3" type="ORF">BST83_17380</name>
</gene>
<keyword evidence="1" id="KW-0472">Membrane</keyword>
<dbReference type="SUPFAM" id="SSF74653">
    <property type="entry name" value="TolA/TonB C-terminal domain"/>
    <property type="match status" value="1"/>
</dbReference>
<accession>A0A2S7KKH4</accession>
<dbReference type="OrthoDB" id="1522859at2"/>
<protein>
    <recommendedName>
        <fullName evidence="2">TonB C-terminal domain-containing protein</fullName>
    </recommendedName>
</protein>
<keyword evidence="1" id="KW-0812">Transmembrane</keyword>
<dbReference type="GO" id="GO:0055085">
    <property type="term" value="P:transmembrane transport"/>
    <property type="evidence" value="ECO:0007669"/>
    <property type="project" value="InterPro"/>
</dbReference>
<keyword evidence="4" id="KW-1185">Reference proteome</keyword>
<comment type="caution">
    <text evidence="3">The sequence shown here is derived from an EMBL/GenBank/DDBJ whole genome shotgun (WGS) entry which is preliminary data.</text>
</comment>
<reference evidence="3 4" key="1">
    <citation type="submission" date="2016-11" db="EMBL/GenBank/DDBJ databases">
        <title>Trade-off between light-utilization and light-protection in marine flavobacteria.</title>
        <authorList>
            <person name="Kumagai Y."/>
        </authorList>
    </citation>
    <scope>NUCLEOTIDE SEQUENCE [LARGE SCALE GENOMIC DNA]</scope>
    <source>
        <strain evidence="3 4">ATCC 700397</strain>
    </source>
</reference>
<name>A0A2S7KKH4_9FLAO</name>
<proteinExistence type="predicted"/>